<dbReference type="Gene3D" id="1.25.10.10">
    <property type="entry name" value="Leucine-rich Repeat Variant"/>
    <property type="match status" value="1"/>
</dbReference>
<dbReference type="GO" id="GO:0005634">
    <property type="term" value="C:nucleus"/>
    <property type="evidence" value="ECO:0007669"/>
    <property type="project" value="TreeGrafter"/>
</dbReference>
<dbReference type="PANTHER" id="PTHR23346">
    <property type="entry name" value="TRANSLATIONAL ACTIVATOR GCN1-RELATED"/>
    <property type="match status" value="1"/>
</dbReference>
<accession>A0A9P6IKF6</accession>
<dbReference type="GO" id="GO:0000502">
    <property type="term" value="C:proteasome complex"/>
    <property type="evidence" value="ECO:0007669"/>
    <property type="project" value="UniProtKB-KW"/>
</dbReference>
<name>A0A9P6IKF6_9FUNG</name>
<proteinExistence type="predicted"/>
<sequence>EELRSISAITAREISKNASDKFKGVASAILPTVFYGTFDTNKDIGSIWKDIWEEHTTGSTAIKLYSSEIIEQLSKQLTSASWNAKKQSAMALKAVSEVKDLTESMDVLLPLVLDGLSGRTWQGKEQLVELLPALALSSKQYFIDKSSKMEDITKVLVRESKKVSKQYRRFAIDALGKFLDGFPDVDYYTEVKEMLFSVLEDNDDDGDDEGHDKPLQLMVMASAAKALGMVWTRNVQLQEQHSAEFVAHVCKALVRNVWNVRSALLDTLEKFLAKMDLASSSTSIISEESIVLILDSLLEGSLRDFKYISLRNQGLQLLKLLVEKVKGTQANSPRVLEKFTQVFVAVKKDPVPSISETAALIEADLKS</sequence>
<evidence type="ECO:0000313" key="2">
    <source>
        <dbReference type="EMBL" id="KAF9926921.1"/>
    </source>
</evidence>
<evidence type="ECO:0000256" key="1">
    <source>
        <dbReference type="ARBA" id="ARBA00022737"/>
    </source>
</evidence>
<reference evidence="2" key="1">
    <citation type="journal article" date="2020" name="Fungal Divers.">
        <title>Resolving the Mortierellaceae phylogeny through synthesis of multi-gene phylogenetics and phylogenomics.</title>
        <authorList>
            <person name="Vandepol N."/>
            <person name="Liber J."/>
            <person name="Desiro A."/>
            <person name="Na H."/>
            <person name="Kennedy M."/>
            <person name="Barry K."/>
            <person name="Grigoriev I.V."/>
            <person name="Miller A.N."/>
            <person name="O'Donnell K."/>
            <person name="Stajich J.E."/>
            <person name="Bonito G."/>
        </authorList>
    </citation>
    <scope>NUCLEOTIDE SEQUENCE</scope>
    <source>
        <strain evidence="2">MES-2147</strain>
    </source>
</reference>
<dbReference type="EMBL" id="JAAAHW010010370">
    <property type="protein sequence ID" value="KAF9926921.1"/>
    <property type="molecule type" value="Genomic_DNA"/>
</dbReference>
<dbReference type="SUPFAM" id="SSF48371">
    <property type="entry name" value="ARM repeat"/>
    <property type="match status" value="1"/>
</dbReference>
<dbReference type="Pfam" id="PF23731">
    <property type="entry name" value="ARM_ECM29_C"/>
    <property type="match status" value="1"/>
</dbReference>
<dbReference type="GO" id="GO:0036503">
    <property type="term" value="P:ERAD pathway"/>
    <property type="evidence" value="ECO:0007669"/>
    <property type="project" value="TreeGrafter"/>
</dbReference>
<dbReference type="InterPro" id="IPR011989">
    <property type="entry name" value="ARM-like"/>
</dbReference>
<evidence type="ECO:0000313" key="3">
    <source>
        <dbReference type="Proteomes" id="UP000749646"/>
    </source>
</evidence>
<dbReference type="AlphaFoldDB" id="A0A9P6IKF6"/>
<dbReference type="OrthoDB" id="16066at2759"/>
<keyword evidence="2" id="KW-0647">Proteasome</keyword>
<dbReference type="GO" id="GO:0005737">
    <property type="term" value="C:cytoplasm"/>
    <property type="evidence" value="ECO:0007669"/>
    <property type="project" value="TreeGrafter"/>
</dbReference>
<organism evidence="2 3">
    <name type="scientific">Modicella reniformis</name>
    <dbReference type="NCBI Taxonomy" id="1440133"/>
    <lineage>
        <taxon>Eukaryota</taxon>
        <taxon>Fungi</taxon>
        <taxon>Fungi incertae sedis</taxon>
        <taxon>Mucoromycota</taxon>
        <taxon>Mortierellomycotina</taxon>
        <taxon>Mortierellomycetes</taxon>
        <taxon>Mortierellales</taxon>
        <taxon>Mortierellaceae</taxon>
        <taxon>Modicella</taxon>
    </lineage>
</organism>
<comment type="caution">
    <text evidence="2">The sequence shown here is derived from an EMBL/GenBank/DDBJ whole genome shotgun (WGS) entry which is preliminary data.</text>
</comment>
<keyword evidence="1" id="KW-0677">Repeat</keyword>
<protein>
    <submittedName>
        <fullName evidence="2">Proteasome component M29</fullName>
    </submittedName>
</protein>
<dbReference type="InterPro" id="IPR016024">
    <property type="entry name" value="ARM-type_fold"/>
</dbReference>
<dbReference type="PANTHER" id="PTHR23346:SF19">
    <property type="entry name" value="PROTEASOME ADAPTER AND SCAFFOLD PROTEIN ECM29"/>
    <property type="match status" value="1"/>
</dbReference>
<gene>
    <name evidence="2" type="primary">ECM29</name>
    <name evidence="2" type="ORF">BGZ65_007043</name>
</gene>
<keyword evidence="3" id="KW-1185">Reference proteome</keyword>
<dbReference type="Proteomes" id="UP000749646">
    <property type="component" value="Unassembled WGS sequence"/>
</dbReference>
<dbReference type="GO" id="GO:0060090">
    <property type="term" value="F:molecular adaptor activity"/>
    <property type="evidence" value="ECO:0007669"/>
    <property type="project" value="TreeGrafter"/>
</dbReference>
<feature type="non-terminal residue" evidence="2">
    <location>
        <position position="367"/>
    </location>
</feature>